<dbReference type="GO" id="GO:0006396">
    <property type="term" value="P:RNA processing"/>
    <property type="evidence" value="ECO:0007669"/>
    <property type="project" value="UniProtKB-ARBA"/>
</dbReference>
<proteinExistence type="inferred from homology"/>
<keyword evidence="2" id="KW-0413">Isomerase</keyword>
<comment type="caution">
    <text evidence="4">The sequence shown here is derived from an EMBL/GenBank/DDBJ whole genome shotgun (WGS) entry which is preliminary data.</text>
</comment>
<evidence type="ECO:0000313" key="4">
    <source>
        <dbReference type="EMBL" id="PIX30182.1"/>
    </source>
</evidence>
<feature type="domain" description="TRUD" evidence="3">
    <location>
        <begin position="207"/>
        <end position="417"/>
    </location>
</feature>
<name>A0A2M7K1P4_9BACT</name>
<dbReference type="Pfam" id="PF01142">
    <property type="entry name" value="TruD"/>
    <property type="match status" value="1"/>
</dbReference>
<sequence length="472" mass="54389">MEKIPSYKLKQADSEKLVEMAKTQPELAMPEKHPQFTAEFLSKIGIDWNPEKAGKGFIKLFWFDFIVEEITQDNRIVDISPDEINLPEEFSNTRPQTAADLVKQGMDTFEATERIAEALGISAAEIKTAGLKDSRALTAQEISISGVLPEKAKTINIPNIFLKNIRQRKGVIETGNLWGNKFTIFVRCDKKDNQKVNEKINALRAEGFYNFFSLQRFGSRLINTELGRLILQAEFEQAVKMFLTAQVPDEILILKNIRAEVEQYWGDWEKMRQVFITLPYFFRYEIAVLDSLIENNDKYLIGLKAIENQTKLFAYSYASFWFNKLLSSYIISNHPLPESLPILANVPEVKKLYEKIIPKDEMDSLVLDLEALEFLRMNKIRQMPTKIMPKIHQVLSLPTGYIFCFSLNKGAYATTFLANFFDLYQGQPVPDWVDKNRYNIKASLNETPVKKTCEKFPQEEIETGVDLVEELE</sequence>
<reference evidence="5" key="1">
    <citation type="submission" date="2017-09" db="EMBL/GenBank/DDBJ databases">
        <title>Depth-based differentiation of microbial function through sediment-hosted aquifers and enrichment of novel symbionts in the deep terrestrial subsurface.</title>
        <authorList>
            <person name="Probst A.J."/>
            <person name="Ladd B."/>
            <person name="Jarett J.K."/>
            <person name="Geller-Mcgrath D.E."/>
            <person name="Sieber C.M.K."/>
            <person name="Emerson J.B."/>
            <person name="Anantharaman K."/>
            <person name="Thomas B.C."/>
            <person name="Malmstrom R."/>
            <person name="Stieglmeier M."/>
            <person name="Klingl A."/>
            <person name="Woyke T."/>
            <person name="Ryan C.M."/>
            <person name="Banfield J.F."/>
        </authorList>
    </citation>
    <scope>NUCLEOTIDE SEQUENCE [LARGE SCALE GENOMIC DNA]</scope>
</reference>
<evidence type="ECO:0000313" key="5">
    <source>
        <dbReference type="Proteomes" id="UP000229924"/>
    </source>
</evidence>
<dbReference type="InterPro" id="IPR020103">
    <property type="entry name" value="PsdUridine_synth_cat_dom_sf"/>
</dbReference>
<dbReference type="GO" id="GO:0003723">
    <property type="term" value="F:RNA binding"/>
    <property type="evidence" value="ECO:0007669"/>
    <property type="project" value="InterPro"/>
</dbReference>
<evidence type="ECO:0000259" key="3">
    <source>
        <dbReference type="PROSITE" id="PS50984"/>
    </source>
</evidence>
<dbReference type="GO" id="GO:0009982">
    <property type="term" value="F:pseudouridine synthase activity"/>
    <property type="evidence" value="ECO:0007669"/>
    <property type="project" value="InterPro"/>
</dbReference>
<dbReference type="GO" id="GO:0140098">
    <property type="term" value="F:catalytic activity, acting on RNA"/>
    <property type="evidence" value="ECO:0007669"/>
    <property type="project" value="UniProtKB-ARBA"/>
</dbReference>
<dbReference type="PROSITE" id="PS50984">
    <property type="entry name" value="TRUD"/>
    <property type="match status" value="1"/>
</dbReference>
<comment type="similarity">
    <text evidence="1">Belongs to the pseudouridine synthase TruD family.</text>
</comment>
<accession>A0A2M7K1P4</accession>
<dbReference type="Proteomes" id="UP000229924">
    <property type="component" value="Unassembled WGS sequence"/>
</dbReference>
<evidence type="ECO:0000256" key="1">
    <source>
        <dbReference type="ARBA" id="ARBA00007953"/>
    </source>
</evidence>
<organism evidence="4 5">
    <name type="scientific">Candidatus Berkelbacteria bacterium CG_4_8_14_3_um_filter_42_13</name>
    <dbReference type="NCBI Taxonomy" id="1974505"/>
    <lineage>
        <taxon>Bacteria</taxon>
        <taxon>Candidatus Berkelbacteria</taxon>
    </lineage>
</organism>
<dbReference type="AlphaFoldDB" id="A0A2M7K1P4"/>
<dbReference type="InterPro" id="IPR011760">
    <property type="entry name" value="PsdUridine_synth_TruD_insert"/>
</dbReference>
<dbReference type="SUPFAM" id="SSF55120">
    <property type="entry name" value="Pseudouridine synthase"/>
    <property type="match status" value="1"/>
</dbReference>
<protein>
    <recommendedName>
        <fullName evidence="3">TRUD domain-containing protein</fullName>
    </recommendedName>
</protein>
<dbReference type="Gene3D" id="3.30.2350.20">
    <property type="entry name" value="TruD, catalytic domain"/>
    <property type="match status" value="1"/>
</dbReference>
<dbReference type="EMBL" id="PFIK01000019">
    <property type="protein sequence ID" value="PIX30182.1"/>
    <property type="molecule type" value="Genomic_DNA"/>
</dbReference>
<dbReference type="PANTHER" id="PTHR13326">
    <property type="entry name" value="TRNA PSEUDOURIDINE SYNTHASE D"/>
    <property type="match status" value="1"/>
</dbReference>
<dbReference type="InterPro" id="IPR042214">
    <property type="entry name" value="TruD_catalytic"/>
</dbReference>
<dbReference type="InterPro" id="IPR001656">
    <property type="entry name" value="PsdUridine_synth_TruD"/>
</dbReference>
<evidence type="ECO:0000256" key="2">
    <source>
        <dbReference type="ARBA" id="ARBA00023235"/>
    </source>
</evidence>
<gene>
    <name evidence="4" type="ORF">COZ63_01020</name>
</gene>
<dbReference type="PANTHER" id="PTHR13326:SF21">
    <property type="entry name" value="PSEUDOURIDYLATE SYNTHASE PUS7L"/>
    <property type="match status" value="1"/>
</dbReference>
<dbReference type="GO" id="GO:0001522">
    <property type="term" value="P:pseudouridine synthesis"/>
    <property type="evidence" value="ECO:0007669"/>
    <property type="project" value="InterPro"/>
</dbReference>